<reference evidence="4" key="1">
    <citation type="submission" date="2017-09" db="EMBL/GenBank/DDBJ databases">
        <title>Depth-based differentiation of microbial function through sediment-hosted aquifers and enrichment of novel symbionts in the deep terrestrial subsurface.</title>
        <authorList>
            <person name="Probst A.J."/>
            <person name="Ladd B."/>
            <person name="Jarett J.K."/>
            <person name="Geller-Mcgrath D.E."/>
            <person name="Sieber C.M.K."/>
            <person name="Emerson J.B."/>
            <person name="Anantharaman K."/>
            <person name="Thomas B.C."/>
            <person name="Malmstrom R."/>
            <person name="Stieglmeier M."/>
            <person name="Klingl A."/>
            <person name="Woyke T."/>
            <person name="Ryan C.M."/>
            <person name="Banfield J.F."/>
        </authorList>
    </citation>
    <scope>NUCLEOTIDE SEQUENCE [LARGE SCALE GENOMIC DNA]</scope>
</reference>
<dbReference type="GO" id="GO:0004672">
    <property type="term" value="F:protein kinase activity"/>
    <property type="evidence" value="ECO:0007669"/>
    <property type="project" value="InterPro"/>
</dbReference>
<dbReference type="PROSITE" id="PS50011">
    <property type="entry name" value="PROTEIN_KINASE_DOM"/>
    <property type="match status" value="1"/>
</dbReference>
<accession>A0A2M7XGU7</accession>
<dbReference type="InterPro" id="IPR017441">
    <property type="entry name" value="Protein_kinase_ATP_BS"/>
</dbReference>
<evidence type="ECO:0000313" key="4">
    <source>
        <dbReference type="Proteomes" id="UP000231263"/>
    </source>
</evidence>
<feature type="binding site" evidence="1">
    <location>
        <position position="64"/>
    </location>
    <ligand>
        <name>ATP</name>
        <dbReference type="ChEBI" id="CHEBI:30616"/>
    </ligand>
</feature>
<keyword evidence="1" id="KW-0067">ATP-binding</keyword>
<dbReference type="GO" id="GO:0005524">
    <property type="term" value="F:ATP binding"/>
    <property type="evidence" value="ECO:0007669"/>
    <property type="project" value="UniProtKB-UniRule"/>
</dbReference>
<dbReference type="InterPro" id="IPR000719">
    <property type="entry name" value="Prot_kinase_dom"/>
</dbReference>
<dbReference type="Proteomes" id="UP000231263">
    <property type="component" value="Unassembled WGS sequence"/>
</dbReference>
<dbReference type="Gene3D" id="1.10.510.10">
    <property type="entry name" value="Transferase(Phosphotransferase) domain 1"/>
    <property type="match status" value="1"/>
</dbReference>
<evidence type="ECO:0000259" key="2">
    <source>
        <dbReference type="PROSITE" id="PS50011"/>
    </source>
</evidence>
<feature type="domain" description="Protein kinase" evidence="2">
    <location>
        <begin position="32"/>
        <end position="313"/>
    </location>
</feature>
<dbReference type="InterPro" id="IPR011009">
    <property type="entry name" value="Kinase-like_dom_sf"/>
</dbReference>
<proteinExistence type="predicted"/>
<dbReference type="PANTHER" id="PTHR24347">
    <property type="entry name" value="SERINE/THREONINE-PROTEIN KINASE"/>
    <property type="match status" value="1"/>
</dbReference>
<evidence type="ECO:0000313" key="3">
    <source>
        <dbReference type="EMBL" id="PJA47094.1"/>
    </source>
</evidence>
<evidence type="ECO:0000256" key="1">
    <source>
        <dbReference type="PROSITE-ProRule" id="PRU10141"/>
    </source>
</evidence>
<dbReference type="PROSITE" id="PS00107">
    <property type="entry name" value="PROTEIN_KINASE_ATP"/>
    <property type="match status" value="1"/>
</dbReference>
<dbReference type="Pfam" id="PF00069">
    <property type="entry name" value="Pkinase"/>
    <property type="match status" value="1"/>
</dbReference>
<comment type="caution">
    <text evidence="3">The sequence shown here is derived from an EMBL/GenBank/DDBJ whole genome shotgun (WGS) entry which is preliminary data.</text>
</comment>
<dbReference type="AlphaFoldDB" id="A0A2M7XGU7"/>
<keyword evidence="1" id="KW-0547">Nucleotide-binding</keyword>
<organism evidence="3 4">
    <name type="scientific">Candidatus Uhrbacteria bacterium CG_4_9_14_3_um_filter_41_35</name>
    <dbReference type="NCBI Taxonomy" id="1975034"/>
    <lineage>
        <taxon>Bacteria</taxon>
        <taxon>Candidatus Uhriibacteriota</taxon>
    </lineage>
</organism>
<gene>
    <name evidence="3" type="ORF">CO173_00320</name>
</gene>
<dbReference type="EMBL" id="PFWT01000002">
    <property type="protein sequence ID" value="PJA47094.1"/>
    <property type="molecule type" value="Genomic_DNA"/>
</dbReference>
<protein>
    <recommendedName>
        <fullName evidence="2">Protein kinase domain-containing protein</fullName>
    </recommendedName>
</protein>
<sequence>MLRSPEMMGGIEGELKYEKEKALKELLRKLTNGEYTHIGDGRSGDVKMLTIDADSDLSKTWVLKIEREKTKEQEALNLTMRDELLLHSRAMDILVRARIANPDKLYADIPEIIGFMNEWEKPVLFIEYVEGNTLFERALKEFIITYTVDDPDSDEGREEINEIQEMTKEELIDRASEPDLVNVLPPRYRHEIQLEGGQLDENAFIGIALDVNRLTKGQSKIINEKQFEALTNTVKLLHAKGFHHRDLHASNIMIKPDGTVSIIDFGLSVDTRALETGSVYTENIGNAMQERYVKLMKDLEMLETYYKVARKRV</sequence>
<dbReference type="SUPFAM" id="SSF56112">
    <property type="entry name" value="Protein kinase-like (PK-like)"/>
    <property type="match status" value="1"/>
</dbReference>
<name>A0A2M7XGU7_9BACT</name>